<organism evidence="3 4">
    <name type="scientific">Strigamia maritima</name>
    <name type="common">European centipede</name>
    <name type="synonym">Geophilus maritimus</name>
    <dbReference type="NCBI Taxonomy" id="126957"/>
    <lineage>
        <taxon>Eukaryota</taxon>
        <taxon>Metazoa</taxon>
        <taxon>Ecdysozoa</taxon>
        <taxon>Arthropoda</taxon>
        <taxon>Myriapoda</taxon>
        <taxon>Chilopoda</taxon>
        <taxon>Pleurostigmophora</taxon>
        <taxon>Geophilomorpha</taxon>
        <taxon>Linotaeniidae</taxon>
        <taxon>Strigamia</taxon>
    </lineage>
</organism>
<evidence type="ECO:0000313" key="4">
    <source>
        <dbReference type="Proteomes" id="UP000014500"/>
    </source>
</evidence>
<dbReference type="EnsemblMetazoa" id="SMAR004005-RA">
    <property type="protein sequence ID" value="SMAR004005-PA"/>
    <property type="gene ID" value="SMAR004005"/>
</dbReference>
<feature type="compositionally biased region" description="Polar residues" evidence="1">
    <location>
        <begin position="1"/>
        <end position="23"/>
    </location>
</feature>
<dbReference type="HOGENOM" id="CLU_1733787_0_0_1"/>
<keyword evidence="2" id="KW-0472">Membrane</keyword>
<feature type="region of interest" description="Disordered" evidence="1">
    <location>
        <begin position="1"/>
        <end position="26"/>
    </location>
</feature>
<protein>
    <submittedName>
        <fullName evidence="3">Uncharacterized protein</fullName>
    </submittedName>
</protein>
<reference evidence="4" key="1">
    <citation type="submission" date="2011-05" db="EMBL/GenBank/DDBJ databases">
        <authorList>
            <person name="Richards S.R."/>
            <person name="Qu J."/>
            <person name="Jiang H."/>
            <person name="Jhangiani S.N."/>
            <person name="Agravi P."/>
            <person name="Goodspeed R."/>
            <person name="Gross S."/>
            <person name="Mandapat C."/>
            <person name="Jackson L."/>
            <person name="Mathew T."/>
            <person name="Pu L."/>
            <person name="Thornton R."/>
            <person name="Saada N."/>
            <person name="Wilczek-Boney K.B."/>
            <person name="Lee S."/>
            <person name="Kovar C."/>
            <person name="Wu Y."/>
            <person name="Scherer S.E."/>
            <person name="Worley K.C."/>
            <person name="Muzny D.M."/>
            <person name="Gibbs R."/>
        </authorList>
    </citation>
    <scope>NUCLEOTIDE SEQUENCE</scope>
    <source>
        <strain evidence="4">Brora</strain>
    </source>
</reference>
<proteinExistence type="predicted"/>
<keyword evidence="2" id="KW-0812">Transmembrane</keyword>
<feature type="transmembrane region" description="Helical" evidence="2">
    <location>
        <begin position="80"/>
        <end position="102"/>
    </location>
</feature>
<reference evidence="3" key="2">
    <citation type="submission" date="2015-02" db="UniProtKB">
        <authorList>
            <consortium name="EnsemblMetazoa"/>
        </authorList>
    </citation>
    <scope>IDENTIFICATION</scope>
</reference>
<sequence length="151" mass="16683">MPPTSNSTTTGHFRPSSRPNSNAAMPPTMVIPLKFDPTAKEDTNAMPDHHFTDPGGGGVSTKREDSSPCLCGWPLGRLTALLLLLIVILVVFVLIAGLLLYFKYVPYQARPPINEGKIFCFFRRCYVLCVCGDYSSHYLTRFNIVIGSKSQ</sequence>
<evidence type="ECO:0000256" key="2">
    <source>
        <dbReference type="SAM" id="Phobius"/>
    </source>
</evidence>
<dbReference type="AlphaFoldDB" id="T1ISD7"/>
<evidence type="ECO:0000256" key="1">
    <source>
        <dbReference type="SAM" id="MobiDB-lite"/>
    </source>
</evidence>
<evidence type="ECO:0000313" key="3">
    <source>
        <dbReference type="EnsemblMetazoa" id="SMAR004005-PA"/>
    </source>
</evidence>
<keyword evidence="4" id="KW-1185">Reference proteome</keyword>
<dbReference type="EMBL" id="JH431430">
    <property type="status" value="NOT_ANNOTATED_CDS"/>
    <property type="molecule type" value="Genomic_DNA"/>
</dbReference>
<name>T1ISD7_STRMM</name>
<accession>T1ISD7</accession>
<keyword evidence="2" id="KW-1133">Transmembrane helix</keyword>
<dbReference type="Proteomes" id="UP000014500">
    <property type="component" value="Unassembled WGS sequence"/>
</dbReference>